<dbReference type="RefSeq" id="WP_036780272.1">
    <property type="nucleotide sequence ID" value="NZ_AVBG01000002.1"/>
</dbReference>
<comment type="caution">
    <text evidence="5">The sequence shown here is derived from an EMBL/GenBank/DDBJ whole genome shotgun (WGS) entry which is preliminary data.</text>
</comment>
<dbReference type="eggNOG" id="COG1846">
    <property type="taxonomic scope" value="Bacteria"/>
</dbReference>
<dbReference type="GO" id="GO:0003677">
    <property type="term" value="F:DNA binding"/>
    <property type="evidence" value="ECO:0007669"/>
    <property type="project" value="UniProtKB-KW"/>
</dbReference>
<keyword evidence="6" id="KW-1185">Reference proteome</keyword>
<evidence type="ECO:0000256" key="1">
    <source>
        <dbReference type="ARBA" id="ARBA00023015"/>
    </source>
</evidence>
<organism evidence="5 6">
    <name type="scientific">Pontibacillus chungwhensis BH030062</name>
    <dbReference type="NCBI Taxonomy" id="1385513"/>
    <lineage>
        <taxon>Bacteria</taxon>
        <taxon>Bacillati</taxon>
        <taxon>Bacillota</taxon>
        <taxon>Bacilli</taxon>
        <taxon>Bacillales</taxon>
        <taxon>Bacillaceae</taxon>
        <taxon>Pontibacillus</taxon>
    </lineage>
</organism>
<reference evidence="5 6" key="1">
    <citation type="submission" date="2013-08" db="EMBL/GenBank/DDBJ databases">
        <title>Genome of Pontibacillus chungwhensis.</title>
        <authorList>
            <person name="Wang Q."/>
            <person name="Wang G."/>
        </authorList>
    </citation>
    <scope>NUCLEOTIDE SEQUENCE [LARGE SCALE GENOMIC DNA]</scope>
    <source>
        <strain evidence="5 6">BH030062</strain>
    </source>
</reference>
<dbReference type="PANTHER" id="PTHR42756">
    <property type="entry name" value="TRANSCRIPTIONAL REGULATOR, MARR"/>
    <property type="match status" value="1"/>
</dbReference>
<dbReference type="STRING" id="1385513.N780_14430"/>
<dbReference type="AlphaFoldDB" id="A0A0A2V0M1"/>
<dbReference type="EMBL" id="AVBG01000002">
    <property type="protein sequence ID" value="KGP92578.1"/>
    <property type="molecule type" value="Genomic_DNA"/>
</dbReference>
<dbReference type="OrthoDB" id="2328394at2"/>
<dbReference type="PROSITE" id="PS50995">
    <property type="entry name" value="HTH_MARR_2"/>
    <property type="match status" value="1"/>
</dbReference>
<dbReference type="PRINTS" id="PR00598">
    <property type="entry name" value="HTHMARR"/>
</dbReference>
<evidence type="ECO:0000313" key="6">
    <source>
        <dbReference type="Proteomes" id="UP000030153"/>
    </source>
</evidence>
<proteinExistence type="predicted"/>
<dbReference type="PANTHER" id="PTHR42756:SF1">
    <property type="entry name" value="TRANSCRIPTIONAL REPRESSOR OF EMRAB OPERON"/>
    <property type="match status" value="1"/>
</dbReference>
<evidence type="ECO:0000256" key="2">
    <source>
        <dbReference type="ARBA" id="ARBA00023125"/>
    </source>
</evidence>
<gene>
    <name evidence="5" type="ORF">N780_14430</name>
</gene>
<evidence type="ECO:0000313" key="5">
    <source>
        <dbReference type="EMBL" id="KGP92578.1"/>
    </source>
</evidence>
<dbReference type="InterPro" id="IPR000835">
    <property type="entry name" value="HTH_MarR-typ"/>
</dbReference>
<protein>
    <submittedName>
        <fullName evidence="5">MarR family transcriptional regulator</fullName>
    </submittedName>
</protein>
<name>A0A0A2V0M1_9BACI</name>
<feature type="domain" description="HTH marR-type" evidence="4">
    <location>
        <begin position="6"/>
        <end position="138"/>
    </location>
</feature>
<dbReference type="InterPro" id="IPR036388">
    <property type="entry name" value="WH-like_DNA-bd_sf"/>
</dbReference>
<keyword evidence="2" id="KW-0238">DNA-binding</keyword>
<dbReference type="InterPro" id="IPR036390">
    <property type="entry name" value="WH_DNA-bd_sf"/>
</dbReference>
<dbReference type="Proteomes" id="UP000030153">
    <property type="component" value="Unassembled WGS sequence"/>
</dbReference>
<dbReference type="PROSITE" id="PS01117">
    <property type="entry name" value="HTH_MARR_1"/>
    <property type="match status" value="1"/>
</dbReference>
<dbReference type="SMART" id="SM00347">
    <property type="entry name" value="HTH_MARR"/>
    <property type="match status" value="1"/>
</dbReference>
<dbReference type="GO" id="GO:0003700">
    <property type="term" value="F:DNA-binding transcription factor activity"/>
    <property type="evidence" value="ECO:0007669"/>
    <property type="project" value="InterPro"/>
</dbReference>
<dbReference type="InterPro" id="IPR023187">
    <property type="entry name" value="Tscrpt_reg_MarR-type_CS"/>
</dbReference>
<keyword evidence="3" id="KW-0804">Transcription</keyword>
<evidence type="ECO:0000256" key="3">
    <source>
        <dbReference type="ARBA" id="ARBA00023163"/>
    </source>
</evidence>
<keyword evidence="1" id="KW-0805">Transcription regulation</keyword>
<evidence type="ECO:0000259" key="4">
    <source>
        <dbReference type="PROSITE" id="PS50995"/>
    </source>
</evidence>
<sequence length="146" mass="16996">MKRDIENLLGYHINVVSHFIQNQYNQKLREHDLTMAQSKVLYFLSEHGEQAQGDMQKRLYIKGSSMNGLVDSLLKKELIHKRQSPEDRRTKLISLTDKGSEIEGQLWSLIDGIEKQLGEGFTMEEQQVIISWLKKMKQNVESFSSE</sequence>
<dbReference type="SUPFAM" id="SSF46785">
    <property type="entry name" value="Winged helix' DNA-binding domain"/>
    <property type="match status" value="1"/>
</dbReference>
<dbReference type="Pfam" id="PF01047">
    <property type="entry name" value="MarR"/>
    <property type="match status" value="1"/>
</dbReference>
<accession>A0A0A2V0M1</accession>
<dbReference type="Gene3D" id="1.10.10.10">
    <property type="entry name" value="Winged helix-like DNA-binding domain superfamily/Winged helix DNA-binding domain"/>
    <property type="match status" value="1"/>
</dbReference>